<dbReference type="NCBIfam" id="TIGR01252">
    <property type="entry name" value="acetolac_decarb"/>
    <property type="match status" value="1"/>
</dbReference>
<dbReference type="Pfam" id="PF03306">
    <property type="entry name" value="AAL_decarboxy"/>
    <property type="match status" value="1"/>
</dbReference>
<comment type="pathway">
    <text evidence="2">Polyol metabolism; (R,R)-butane-2,3-diol biosynthesis; (R,R)-butane-2,3-diol from pyruvate: step 2/3.</text>
</comment>
<dbReference type="HOGENOM" id="CLU_072561_0_0_2"/>
<dbReference type="eggNOG" id="arCOG03340">
    <property type="taxonomic scope" value="Archaea"/>
</dbReference>
<evidence type="ECO:0000313" key="9">
    <source>
        <dbReference type="EMBL" id="ADN36031.1"/>
    </source>
</evidence>
<keyword evidence="7" id="KW-0005">Acetoin biosynthesis</keyword>
<dbReference type="GO" id="GO:0045151">
    <property type="term" value="P:acetoin biosynthetic process"/>
    <property type="evidence" value="ECO:0007669"/>
    <property type="project" value="UniProtKB-KW"/>
</dbReference>
<evidence type="ECO:0000313" key="10">
    <source>
        <dbReference type="Proteomes" id="UP000006565"/>
    </source>
</evidence>
<dbReference type="UniPathway" id="UPA00626">
    <property type="reaction ID" value="UER00678"/>
</dbReference>
<evidence type="ECO:0000256" key="8">
    <source>
        <dbReference type="ARBA" id="ARBA00023239"/>
    </source>
</evidence>
<dbReference type="GO" id="GO:0047605">
    <property type="term" value="F:acetolactate decarboxylase activity"/>
    <property type="evidence" value="ECO:0007669"/>
    <property type="project" value="UniProtKB-EC"/>
</dbReference>
<keyword evidence="8 9" id="KW-0456">Lyase</keyword>
<dbReference type="InterPro" id="IPR005128">
    <property type="entry name" value="Acetolactate_a_deCO2ase"/>
</dbReference>
<dbReference type="Gene3D" id="3.30.1330.80">
    <property type="entry name" value="Hypothetical protein, similar to alpha- acetolactate decarboxylase, domain 2"/>
    <property type="match status" value="2"/>
</dbReference>
<keyword evidence="6" id="KW-0210">Decarboxylase</keyword>
<dbReference type="SUPFAM" id="SSF117856">
    <property type="entry name" value="AF0104/ALDC/Ptd012-like"/>
    <property type="match status" value="1"/>
</dbReference>
<dbReference type="CDD" id="cd17299">
    <property type="entry name" value="acetolactate_decarboxylase"/>
    <property type="match status" value="1"/>
</dbReference>
<accession>E1RE68</accession>
<evidence type="ECO:0000256" key="7">
    <source>
        <dbReference type="ARBA" id="ARBA00023061"/>
    </source>
</evidence>
<evidence type="ECO:0000256" key="3">
    <source>
        <dbReference type="ARBA" id="ARBA00007106"/>
    </source>
</evidence>
<dbReference type="RefSeq" id="WP_013329208.1">
    <property type="nucleotide sequence ID" value="NC_014507.1"/>
</dbReference>
<evidence type="ECO:0000256" key="5">
    <source>
        <dbReference type="ARBA" id="ARBA00020164"/>
    </source>
</evidence>
<dbReference type="PIRSF" id="PIRSF001332">
    <property type="entry name" value="Acetolac_decarb"/>
    <property type="match status" value="1"/>
</dbReference>
<proteinExistence type="inferred from homology"/>
<dbReference type="AlphaFoldDB" id="E1RE68"/>
<dbReference type="KEGG" id="mpi:Mpet_1271"/>
<name>E1RE68_METP4</name>
<comment type="similarity">
    <text evidence="3">Belongs to the alpha-acetolactate decarboxylase family.</text>
</comment>
<dbReference type="OrthoDB" id="81038at2157"/>
<gene>
    <name evidence="9" type="ordered locus">Mpet_1271</name>
</gene>
<evidence type="ECO:0000256" key="1">
    <source>
        <dbReference type="ARBA" id="ARBA00001784"/>
    </source>
</evidence>
<protein>
    <recommendedName>
        <fullName evidence="5">Alpha-acetolactate decarboxylase</fullName>
        <ecNumber evidence="4">4.1.1.5</ecNumber>
    </recommendedName>
</protein>
<evidence type="ECO:0000256" key="6">
    <source>
        <dbReference type="ARBA" id="ARBA00022793"/>
    </source>
</evidence>
<dbReference type="PANTHER" id="PTHR35524">
    <property type="entry name" value="ALPHA-ACETOLACTATE DECARBOXYLASE"/>
    <property type="match status" value="1"/>
</dbReference>
<reference evidence="9 10" key="1">
    <citation type="journal article" date="2010" name="Stand. Genomic Sci.">
        <title>Complete genome sequence of Methanoplanus petrolearius type strain (SEBR 4847).</title>
        <authorList>
            <person name="Brambilla E."/>
            <person name="Djao O.D."/>
            <person name="Daligault H."/>
            <person name="Lapidus A."/>
            <person name="Lucas S."/>
            <person name="Hammon N."/>
            <person name="Nolan M."/>
            <person name="Tice H."/>
            <person name="Cheng J.F."/>
            <person name="Han C."/>
            <person name="Tapia R."/>
            <person name="Goodwin L."/>
            <person name="Pitluck S."/>
            <person name="Liolios K."/>
            <person name="Ivanova N."/>
            <person name="Mavromatis K."/>
            <person name="Mikhailova N."/>
            <person name="Pati A."/>
            <person name="Chen A."/>
            <person name="Palaniappan K."/>
            <person name="Land M."/>
            <person name="Hauser L."/>
            <person name="Chang Y.J."/>
            <person name="Jeffries C.D."/>
            <person name="Rohde M."/>
            <person name="Spring S."/>
            <person name="Sikorski J."/>
            <person name="Goker M."/>
            <person name="Woyke T."/>
            <person name="Bristow J."/>
            <person name="Eisen J.A."/>
            <person name="Markowitz V."/>
            <person name="Hugenholtz P."/>
            <person name="Kyrpides N.C."/>
            <person name="Klenk H.P."/>
        </authorList>
    </citation>
    <scope>NUCLEOTIDE SEQUENCE [LARGE SCALE GENOMIC DNA]</scope>
    <source>
        <strain evidence="10">DSM 11571 / OCM 486 / SEBR 4847</strain>
    </source>
</reference>
<sequence precursor="true">MRKEHLLGFGAAIAIVFFVYAALASVMPAETEITDTVYQSAPFEWLSKGNYNGTISYAEILEHGDTGLGTFDKLDGEMILIDGFAYRVANDGTVHAVTGEMTTPFAEITYFNPDLVVKIDHPMNYSEIKDYISEILPSDATISTIRLDGLFSETLTRSVPAQDYPYRPLEEVISDEQTTFPNSNVKGTAIGFYHPEYMTGVNAEGFHLHFISEDRNYGGHLLDLTMESGTIAIDSEDSYTMMNPWAKDE</sequence>
<dbReference type="STRING" id="679926.Mpet_1271"/>
<evidence type="ECO:0000256" key="4">
    <source>
        <dbReference type="ARBA" id="ARBA00013204"/>
    </source>
</evidence>
<dbReference type="GeneID" id="9743737"/>
<evidence type="ECO:0000256" key="2">
    <source>
        <dbReference type="ARBA" id="ARBA00005170"/>
    </source>
</evidence>
<dbReference type="PANTHER" id="PTHR35524:SF1">
    <property type="entry name" value="ALPHA-ACETOLACTATE DECARBOXYLASE"/>
    <property type="match status" value="1"/>
</dbReference>
<dbReference type="Proteomes" id="UP000006565">
    <property type="component" value="Chromosome"/>
</dbReference>
<dbReference type="EC" id="4.1.1.5" evidence="4"/>
<organism evidence="9 10">
    <name type="scientific">Methanolacinia petrolearia (strain DSM 11571 / OCM 486 / SEBR 4847)</name>
    <name type="common">Methanoplanus petrolearius</name>
    <dbReference type="NCBI Taxonomy" id="679926"/>
    <lineage>
        <taxon>Archaea</taxon>
        <taxon>Methanobacteriati</taxon>
        <taxon>Methanobacteriota</taxon>
        <taxon>Stenosarchaea group</taxon>
        <taxon>Methanomicrobia</taxon>
        <taxon>Methanomicrobiales</taxon>
        <taxon>Methanomicrobiaceae</taxon>
        <taxon>Methanolacinia</taxon>
    </lineage>
</organism>
<comment type="catalytic activity">
    <reaction evidence="1">
        <text>(2S)-2-acetolactate + H(+) = (R)-acetoin + CO2</text>
        <dbReference type="Rhea" id="RHEA:21580"/>
        <dbReference type="ChEBI" id="CHEBI:15378"/>
        <dbReference type="ChEBI" id="CHEBI:15686"/>
        <dbReference type="ChEBI" id="CHEBI:16526"/>
        <dbReference type="ChEBI" id="CHEBI:58476"/>
        <dbReference type="EC" id="4.1.1.5"/>
    </reaction>
</comment>
<dbReference type="EMBL" id="CP002117">
    <property type="protein sequence ID" value="ADN36031.1"/>
    <property type="molecule type" value="Genomic_DNA"/>
</dbReference>
<keyword evidence="10" id="KW-1185">Reference proteome</keyword>